<gene>
    <name evidence="1" type="ORF">TARUN_2103</name>
</gene>
<keyword evidence="2" id="KW-1185">Reference proteome</keyword>
<proteinExistence type="predicted"/>
<protein>
    <submittedName>
        <fullName evidence="1">Aba 3</fullName>
    </submittedName>
</protein>
<accession>A0A395NWC3</accession>
<dbReference type="OrthoDB" id="2821964at2759"/>
<dbReference type="EMBL" id="PXOA01000125">
    <property type="protein sequence ID" value="RFU80097.1"/>
    <property type="molecule type" value="Genomic_DNA"/>
</dbReference>
<name>A0A395NWC3_TRIAR</name>
<dbReference type="AlphaFoldDB" id="A0A395NWC3"/>
<dbReference type="STRING" id="490622.A0A395NWC3"/>
<sequence>MLVKTDNVPRFLDAGIPSSNDSDSVDLSFPEWNHEEGAQKATEPSQICRLDLRYYPKEIENDLQGVNLPTKLIEESLACAWEYTRCVIPQYTNWNRYIAFCRIIVIGVIAEFRGGLVNVAESNHLLGYDLEELLNIVFGGAEIRNDMARELRAFLLITSHKSSGSGCGTELFHRYVNALVKSPKTWFRLRDCDALARFTIGAALACNDYNDVWFSEAELDILTELCDTMYDAASYYKHRAEGETNSTFGYVGQELRQESYRRCREILWDLDVAWVRSPAHVCVLNFMRCFGGPIHLMMRRYRYVEDNLTVGIPETDSVVAQTRENIKLWNRVDQMKSSTQDHQNGQIRDGMDRYREAVRRSDTLMFDGLATVLQTSSYGHCCSCLYRQSYGAETAGQFGGVQLCDSCKAEWRSYIESFPARASAVFPGLTQPPARTKP</sequence>
<reference evidence="1 2" key="1">
    <citation type="journal article" date="2018" name="PLoS Pathog.">
        <title>Evolution of structural diversity of trichothecenes, a family of toxins produced by plant pathogenic and entomopathogenic fungi.</title>
        <authorList>
            <person name="Proctor R.H."/>
            <person name="McCormick S.P."/>
            <person name="Kim H.S."/>
            <person name="Cardoza R.E."/>
            <person name="Stanley A.M."/>
            <person name="Lindo L."/>
            <person name="Kelly A."/>
            <person name="Brown D.W."/>
            <person name="Lee T."/>
            <person name="Vaughan M.M."/>
            <person name="Alexander N.J."/>
            <person name="Busman M."/>
            <person name="Gutierrez S."/>
        </authorList>
    </citation>
    <scope>NUCLEOTIDE SEQUENCE [LARGE SCALE GENOMIC DNA]</scope>
    <source>
        <strain evidence="1 2">IBT 40837</strain>
    </source>
</reference>
<evidence type="ECO:0000313" key="1">
    <source>
        <dbReference type="EMBL" id="RFU80097.1"/>
    </source>
</evidence>
<evidence type="ECO:0000313" key="2">
    <source>
        <dbReference type="Proteomes" id="UP000266272"/>
    </source>
</evidence>
<organism evidence="1 2">
    <name type="scientific">Trichoderma arundinaceum</name>
    <dbReference type="NCBI Taxonomy" id="490622"/>
    <lineage>
        <taxon>Eukaryota</taxon>
        <taxon>Fungi</taxon>
        <taxon>Dikarya</taxon>
        <taxon>Ascomycota</taxon>
        <taxon>Pezizomycotina</taxon>
        <taxon>Sordariomycetes</taxon>
        <taxon>Hypocreomycetidae</taxon>
        <taxon>Hypocreales</taxon>
        <taxon>Hypocreaceae</taxon>
        <taxon>Trichoderma</taxon>
    </lineage>
</organism>
<dbReference type="Proteomes" id="UP000266272">
    <property type="component" value="Unassembled WGS sequence"/>
</dbReference>
<comment type="caution">
    <text evidence="1">The sequence shown here is derived from an EMBL/GenBank/DDBJ whole genome shotgun (WGS) entry which is preliminary data.</text>
</comment>